<keyword evidence="4" id="KW-1185">Reference proteome</keyword>
<evidence type="ECO:0000313" key="4">
    <source>
        <dbReference type="Proteomes" id="UP000622017"/>
    </source>
</evidence>
<dbReference type="InterPro" id="IPR032466">
    <property type="entry name" value="Metal_Hydrolase"/>
</dbReference>
<evidence type="ECO:0000259" key="2">
    <source>
        <dbReference type="Pfam" id="PF01979"/>
    </source>
</evidence>
<reference evidence="3 4" key="1">
    <citation type="submission" date="2020-08" db="EMBL/GenBank/DDBJ databases">
        <title>Hymenobacter sp.</title>
        <authorList>
            <person name="Kim M.K."/>
        </authorList>
    </citation>
    <scope>NUCLEOTIDE SEQUENCE [LARGE SCALE GENOMIC DNA]</scope>
    <source>
        <strain evidence="3 4">BT507</strain>
    </source>
</reference>
<dbReference type="SUPFAM" id="SSF51556">
    <property type="entry name" value="Metallo-dependent hydrolases"/>
    <property type="match status" value="1"/>
</dbReference>
<dbReference type="InterPro" id="IPR006680">
    <property type="entry name" value="Amidohydro-rel"/>
</dbReference>
<organism evidence="3 4">
    <name type="scientific">Hymenobacter citatus</name>
    <dbReference type="NCBI Taxonomy" id="2763506"/>
    <lineage>
        <taxon>Bacteria</taxon>
        <taxon>Pseudomonadati</taxon>
        <taxon>Bacteroidota</taxon>
        <taxon>Cytophagia</taxon>
        <taxon>Cytophagales</taxon>
        <taxon>Hymenobacteraceae</taxon>
        <taxon>Hymenobacter</taxon>
    </lineage>
</organism>
<protein>
    <submittedName>
        <fullName evidence="3">Amidohydrolase family protein</fullName>
    </submittedName>
</protein>
<gene>
    <name evidence="3" type="ORF">H8B15_12530</name>
</gene>
<feature type="chain" id="PRO_5046461921" evidence="1">
    <location>
        <begin position="33"/>
        <end position="450"/>
    </location>
</feature>
<dbReference type="Proteomes" id="UP000622017">
    <property type="component" value="Unassembled WGS sequence"/>
</dbReference>
<dbReference type="Pfam" id="PF01979">
    <property type="entry name" value="Amidohydro_1"/>
    <property type="match status" value="1"/>
</dbReference>
<evidence type="ECO:0000313" key="3">
    <source>
        <dbReference type="EMBL" id="MBC6611753.1"/>
    </source>
</evidence>
<name>A0ABR7MKY4_9BACT</name>
<accession>A0ABR7MKY4</accession>
<feature type="signal peptide" evidence="1">
    <location>
        <begin position="1"/>
        <end position="32"/>
    </location>
</feature>
<evidence type="ECO:0000256" key="1">
    <source>
        <dbReference type="SAM" id="SignalP"/>
    </source>
</evidence>
<keyword evidence="1" id="KW-0732">Signal</keyword>
<dbReference type="InterPro" id="IPR051781">
    <property type="entry name" value="Metallo-dep_Hydrolase"/>
</dbReference>
<dbReference type="PANTHER" id="PTHR43135:SF3">
    <property type="entry name" value="ALPHA-D-RIBOSE 1-METHYLPHOSPHONATE 5-TRIPHOSPHATE DIPHOSPHATASE"/>
    <property type="match status" value="1"/>
</dbReference>
<dbReference type="PANTHER" id="PTHR43135">
    <property type="entry name" value="ALPHA-D-RIBOSE 1-METHYLPHOSPHONATE 5-TRIPHOSPHATE DIPHOSPHATASE"/>
    <property type="match status" value="1"/>
</dbReference>
<dbReference type="InterPro" id="IPR011059">
    <property type="entry name" value="Metal-dep_hydrolase_composite"/>
</dbReference>
<dbReference type="EMBL" id="JACSCY010000009">
    <property type="protein sequence ID" value="MBC6611753.1"/>
    <property type="molecule type" value="Genomic_DNA"/>
</dbReference>
<dbReference type="Gene3D" id="3.20.20.140">
    <property type="entry name" value="Metal-dependent hydrolases"/>
    <property type="match status" value="1"/>
</dbReference>
<feature type="domain" description="Amidohydrolase-related" evidence="2">
    <location>
        <begin position="331"/>
        <end position="411"/>
    </location>
</feature>
<dbReference type="SUPFAM" id="SSF51338">
    <property type="entry name" value="Composite domain of metallo-dependent hydrolases"/>
    <property type="match status" value="1"/>
</dbReference>
<proteinExistence type="predicted"/>
<comment type="caution">
    <text evidence="3">The sequence shown here is derived from an EMBL/GenBank/DDBJ whole genome shotgun (WGS) entry which is preliminary data.</text>
</comment>
<sequence length="450" mass="48897">MKRYTTFLSRLKKAKSQQLLAISLLTATAAHAQVPMPAPAQSKPIVLTGGTLHVGNGTVVPDAVVAFDKGRILYAGARSGYTPAADAEMVDVKGQEIYPGLILPNTTLGLTETESVRATVDEREVGELNPNVRSLIAYNTDSDILPTVRTNGVLLAQITPRGGLLSGQSSVVQLDAWNWEDAAVRPDEGQHLVWPTSAPPRFFGGAANDPRAAERREQARQQRLNELEQLFAEASAYRYLSTAHATNLRLASLGGLFDGSKTLYIHADNGKEILEAVRFAKRLGVQKVTVVGARDAWMMLDFLKQNDVAVVLSRIHALPLRDGDDYDQAYKLPATLQKAGIRYCLDYEGSMETAGSRNLAFVAGTAAGFGLTKEQALTAVTLSPAQILGLDKDYGSLETGKSATLVVSRGDLLDMRTNDLTHAYIDGREFNRDNKQTYLSNKFVTKYGLK</sequence>